<dbReference type="InterPro" id="IPR000835">
    <property type="entry name" value="HTH_MarR-typ"/>
</dbReference>
<evidence type="ECO:0000259" key="1">
    <source>
        <dbReference type="PROSITE" id="PS50995"/>
    </source>
</evidence>
<dbReference type="PROSITE" id="PS50995">
    <property type="entry name" value="HTH_MARR_2"/>
    <property type="match status" value="1"/>
</dbReference>
<organism evidence="2 3">
    <name type="scientific">Ruegeria marina</name>
    <dbReference type="NCBI Taxonomy" id="639004"/>
    <lineage>
        <taxon>Bacteria</taxon>
        <taxon>Pseudomonadati</taxon>
        <taxon>Pseudomonadota</taxon>
        <taxon>Alphaproteobacteria</taxon>
        <taxon>Rhodobacterales</taxon>
        <taxon>Roseobacteraceae</taxon>
        <taxon>Ruegeria</taxon>
    </lineage>
</organism>
<dbReference type="PANTHER" id="PTHR33164">
    <property type="entry name" value="TRANSCRIPTIONAL REGULATOR, MARR FAMILY"/>
    <property type="match status" value="1"/>
</dbReference>
<dbReference type="InterPro" id="IPR036388">
    <property type="entry name" value="WH-like_DNA-bd_sf"/>
</dbReference>
<dbReference type="PANTHER" id="PTHR33164:SF13">
    <property type="entry name" value="4-HYDROXYPHENYLACETATE CATABOLISM PROTEIN"/>
    <property type="match status" value="1"/>
</dbReference>
<dbReference type="Proteomes" id="UP000199628">
    <property type="component" value="Unassembled WGS sequence"/>
</dbReference>
<sequence length="154" mass="17145">MAEARKNEAVSLSRTRRTLPIALLRAREQLMDRFRPMLLSHGVTEQQWRVLRVLNENAEMDATDLAEKACVLGPSLSRIIKALEARALIHVGKHPKDGRRAVIKLSHEGQQFVETVARESAAIYKTIEAKVGADRIGSVLNDLEELTAALQSPD</sequence>
<dbReference type="InterPro" id="IPR012712">
    <property type="entry name" value="HpaR/FarR"/>
</dbReference>
<protein>
    <submittedName>
        <fullName evidence="2">Transcriptional regulator, MarR family</fullName>
    </submittedName>
</protein>
<evidence type="ECO:0000313" key="2">
    <source>
        <dbReference type="EMBL" id="SDE52050.1"/>
    </source>
</evidence>
<dbReference type="EMBL" id="FMZV01000021">
    <property type="protein sequence ID" value="SDE52050.1"/>
    <property type="molecule type" value="Genomic_DNA"/>
</dbReference>
<feature type="domain" description="HTH marR-type" evidence="1">
    <location>
        <begin position="16"/>
        <end position="148"/>
    </location>
</feature>
<dbReference type="GO" id="GO:0006950">
    <property type="term" value="P:response to stress"/>
    <property type="evidence" value="ECO:0007669"/>
    <property type="project" value="TreeGrafter"/>
</dbReference>
<dbReference type="InterPro" id="IPR036390">
    <property type="entry name" value="WH_DNA-bd_sf"/>
</dbReference>
<name>A0A1G7DLU8_9RHOB</name>
<dbReference type="GO" id="GO:0003677">
    <property type="term" value="F:DNA binding"/>
    <property type="evidence" value="ECO:0007669"/>
    <property type="project" value="InterPro"/>
</dbReference>
<dbReference type="SUPFAM" id="SSF46785">
    <property type="entry name" value="Winged helix' DNA-binding domain"/>
    <property type="match status" value="1"/>
</dbReference>
<dbReference type="SMART" id="SM00347">
    <property type="entry name" value="HTH_MARR"/>
    <property type="match status" value="1"/>
</dbReference>
<accession>A0A1G7DLU8</accession>
<dbReference type="STRING" id="639004.SAMN04488239_12167"/>
<dbReference type="AlphaFoldDB" id="A0A1G7DLU8"/>
<dbReference type="GO" id="GO:0045892">
    <property type="term" value="P:negative regulation of DNA-templated transcription"/>
    <property type="evidence" value="ECO:0007669"/>
    <property type="project" value="InterPro"/>
</dbReference>
<dbReference type="OrthoDB" id="8588347at2"/>
<proteinExistence type="predicted"/>
<dbReference type="GO" id="GO:0003700">
    <property type="term" value="F:DNA-binding transcription factor activity"/>
    <property type="evidence" value="ECO:0007669"/>
    <property type="project" value="InterPro"/>
</dbReference>
<gene>
    <name evidence="2" type="ORF">SAMN04488239_12167</name>
</gene>
<keyword evidence="3" id="KW-1185">Reference proteome</keyword>
<dbReference type="Gene3D" id="1.10.10.10">
    <property type="entry name" value="Winged helix-like DNA-binding domain superfamily/Winged helix DNA-binding domain"/>
    <property type="match status" value="1"/>
</dbReference>
<dbReference type="RefSeq" id="WP_093036931.1">
    <property type="nucleotide sequence ID" value="NZ_FMZV01000021.1"/>
</dbReference>
<dbReference type="Pfam" id="PF01047">
    <property type="entry name" value="MarR"/>
    <property type="match status" value="1"/>
</dbReference>
<dbReference type="NCBIfam" id="TIGR02337">
    <property type="entry name" value="HpaR"/>
    <property type="match status" value="1"/>
</dbReference>
<evidence type="ECO:0000313" key="3">
    <source>
        <dbReference type="Proteomes" id="UP000199628"/>
    </source>
</evidence>
<dbReference type="InterPro" id="IPR039422">
    <property type="entry name" value="MarR/SlyA-like"/>
</dbReference>
<reference evidence="3" key="1">
    <citation type="submission" date="2016-10" db="EMBL/GenBank/DDBJ databases">
        <authorList>
            <person name="Varghese N."/>
            <person name="Submissions S."/>
        </authorList>
    </citation>
    <scope>NUCLEOTIDE SEQUENCE [LARGE SCALE GENOMIC DNA]</scope>
    <source>
        <strain evidence="3">CGMCC 1.9108</strain>
    </source>
</reference>